<sequence length="106" mass="11528">QCVAVFSAPPGSPDTVVTTVVNGNRKMQDLLDSLSGPVPTTTATGDKVIKKTTTTTTTTTTNKADVPVSEVDQLRVLLKNPEFAEQLREFLFQFLKMYNALHKGSE</sequence>
<dbReference type="AlphaFoldDB" id="A0A1E1WQU6"/>
<feature type="non-terminal residue" evidence="1">
    <location>
        <position position="1"/>
    </location>
</feature>
<evidence type="ECO:0000313" key="1">
    <source>
        <dbReference type="EMBL" id="JAT89297.1"/>
    </source>
</evidence>
<accession>A0A1E1WQU6</accession>
<feature type="non-terminal residue" evidence="1">
    <location>
        <position position="106"/>
    </location>
</feature>
<proteinExistence type="predicted"/>
<organism evidence="1">
    <name type="scientific">Pectinophora gossypiella</name>
    <name type="common">Cotton pink bollworm</name>
    <name type="synonym">Depressaria gossypiella</name>
    <dbReference type="NCBI Taxonomy" id="13191"/>
    <lineage>
        <taxon>Eukaryota</taxon>
        <taxon>Metazoa</taxon>
        <taxon>Ecdysozoa</taxon>
        <taxon>Arthropoda</taxon>
        <taxon>Hexapoda</taxon>
        <taxon>Insecta</taxon>
        <taxon>Pterygota</taxon>
        <taxon>Neoptera</taxon>
        <taxon>Endopterygota</taxon>
        <taxon>Lepidoptera</taxon>
        <taxon>Glossata</taxon>
        <taxon>Ditrysia</taxon>
        <taxon>Gelechioidea</taxon>
        <taxon>Gelechiidae</taxon>
        <taxon>Apatetrinae</taxon>
        <taxon>Pectinophora</taxon>
    </lineage>
</organism>
<name>A0A1E1WQU6_PECGO</name>
<dbReference type="EMBL" id="GDQN01001757">
    <property type="protein sequence ID" value="JAT89297.1"/>
    <property type="molecule type" value="Transcribed_RNA"/>
</dbReference>
<reference evidence="1" key="1">
    <citation type="submission" date="2015-09" db="EMBL/GenBank/DDBJ databases">
        <title>De novo assembly of Pectinophora gossypiella (Pink Bollworm) gut transcriptome.</title>
        <authorList>
            <person name="Tassone E.E."/>
        </authorList>
    </citation>
    <scope>NUCLEOTIDE SEQUENCE</scope>
</reference>
<protein>
    <submittedName>
        <fullName evidence="1">Uncharacterized protein</fullName>
    </submittedName>
</protein>
<gene>
    <name evidence="1" type="ORF">g.5160</name>
</gene>